<feature type="compositionally biased region" description="Pro residues" evidence="2">
    <location>
        <begin position="1"/>
        <end position="13"/>
    </location>
</feature>
<feature type="domain" description="PB1" evidence="3">
    <location>
        <begin position="54"/>
        <end position="161"/>
    </location>
</feature>
<reference evidence="4 5" key="1">
    <citation type="journal article" date="2022" name="Nat. Genet.">
        <title>Improved pea reference genome and pan-genome highlight genomic features and evolutionary characteristics.</title>
        <authorList>
            <person name="Yang T."/>
            <person name="Liu R."/>
            <person name="Luo Y."/>
            <person name="Hu S."/>
            <person name="Wang D."/>
            <person name="Wang C."/>
            <person name="Pandey M.K."/>
            <person name="Ge S."/>
            <person name="Xu Q."/>
            <person name="Li N."/>
            <person name="Li G."/>
            <person name="Huang Y."/>
            <person name="Saxena R.K."/>
            <person name="Ji Y."/>
            <person name="Li M."/>
            <person name="Yan X."/>
            <person name="He Y."/>
            <person name="Liu Y."/>
            <person name="Wang X."/>
            <person name="Xiang C."/>
            <person name="Varshney R.K."/>
            <person name="Ding H."/>
            <person name="Gao S."/>
            <person name="Zong X."/>
        </authorList>
    </citation>
    <scope>NUCLEOTIDE SEQUENCE [LARGE SCALE GENOMIC DNA]</scope>
    <source>
        <strain evidence="4 5">cv. Zhongwan 6</strain>
    </source>
</reference>
<name>A0A9D5A842_PEA</name>
<dbReference type="CDD" id="cd06410">
    <property type="entry name" value="PB1_UP2"/>
    <property type="match status" value="1"/>
</dbReference>
<feature type="region of interest" description="Disordered" evidence="2">
    <location>
        <begin position="215"/>
        <end position="274"/>
    </location>
</feature>
<evidence type="ECO:0000256" key="1">
    <source>
        <dbReference type="ARBA" id="ARBA00011726"/>
    </source>
</evidence>
<evidence type="ECO:0000259" key="3">
    <source>
        <dbReference type="PROSITE" id="PS51745"/>
    </source>
</evidence>
<feature type="compositionally biased region" description="Polar residues" evidence="2">
    <location>
        <begin position="421"/>
        <end position="434"/>
    </location>
</feature>
<dbReference type="InterPro" id="IPR000270">
    <property type="entry name" value="PB1_dom"/>
</dbReference>
<feature type="region of interest" description="Disordered" evidence="2">
    <location>
        <begin position="616"/>
        <end position="638"/>
    </location>
</feature>
<dbReference type="PANTHER" id="PTHR31066:SF27">
    <property type="entry name" value="EXPRESSED PROTEIN"/>
    <property type="match status" value="1"/>
</dbReference>
<accession>A0A9D5A842</accession>
<comment type="subunit">
    <text evidence="1">Homodimers and heterodimers.</text>
</comment>
<dbReference type="OrthoDB" id="774308at2759"/>
<dbReference type="SMART" id="SM00666">
    <property type="entry name" value="PB1"/>
    <property type="match status" value="1"/>
</dbReference>
<dbReference type="PANTHER" id="PTHR31066">
    <property type="entry name" value="OS05G0427100 PROTEIN-RELATED"/>
    <property type="match status" value="1"/>
</dbReference>
<evidence type="ECO:0000313" key="4">
    <source>
        <dbReference type="EMBL" id="KAI5401362.1"/>
    </source>
</evidence>
<dbReference type="InterPro" id="IPR053793">
    <property type="entry name" value="PB1-like"/>
</dbReference>
<dbReference type="Gene3D" id="3.10.20.90">
    <property type="entry name" value="Phosphatidylinositol 3-kinase Catalytic Subunit, Chain A, domain 1"/>
    <property type="match status" value="1"/>
</dbReference>
<keyword evidence="5" id="KW-1185">Reference proteome</keyword>
<dbReference type="Gramene" id="Psat6g224080.1">
    <property type="protein sequence ID" value="Psat6g224080.1.cds"/>
    <property type="gene ID" value="Psat6g224080"/>
</dbReference>
<dbReference type="EMBL" id="JAMSHJ010000006">
    <property type="protein sequence ID" value="KAI5401362.1"/>
    <property type="molecule type" value="Genomic_DNA"/>
</dbReference>
<dbReference type="FunFam" id="3.10.20.90:FF:000058">
    <property type="entry name" value="Octicosapeptide/phox/Bem1p domain kinase superfamily protein"/>
    <property type="match status" value="1"/>
</dbReference>
<feature type="region of interest" description="Disordered" evidence="2">
    <location>
        <begin position="510"/>
        <end position="544"/>
    </location>
</feature>
<feature type="compositionally biased region" description="Low complexity" evidence="2">
    <location>
        <begin position="384"/>
        <end position="406"/>
    </location>
</feature>
<dbReference type="SUPFAM" id="SSF54277">
    <property type="entry name" value="CAD &amp; PB1 domains"/>
    <property type="match status" value="1"/>
</dbReference>
<feature type="region of interest" description="Disordered" evidence="2">
    <location>
        <begin position="362"/>
        <end position="437"/>
    </location>
</feature>
<proteinExistence type="predicted"/>
<gene>
    <name evidence="4" type="ORF">KIW84_066001</name>
</gene>
<organism evidence="4 5">
    <name type="scientific">Pisum sativum</name>
    <name type="common">Garden pea</name>
    <name type="synonym">Lathyrus oleraceus</name>
    <dbReference type="NCBI Taxonomy" id="3888"/>
    <lineage>
        <taxon>Eukaryota</taxon>
        <taxon>Viridiplantae</taxon>
        <taxon>Streptophyta</taxon>
        <taxon>Embryophyta</taxon>
        <taxon>Tracheophyta</taxon>
        <taxon>Spermatophyta</taxon>
        <taxon>Magnoliopsida</taxon>
        <taxon>eudicotyledons</taxon>
        <taxon>Gunneridae</taxon>
        <taxon>Pentapetalae</taxon>
        <taxon>rosids</taxon>
        <taxon>fabids</taxon>
        <taxon>Fabales</taxon>
        <taxon>Fabaceae</taxon>
        <taxon>Papilionoideae</taxon>
        <taxon>50 kb inversion clade</taxon>
        <taxon>NPAAA clade</taxon>
        <taxon>Hologalegina</taxon>
        <taxon>IRL clade</taxon>
        <taxon>Fabeae</taxon>
        <taxon>Lathyrus</taxon>
    </lineage>
</organism>
<dbReference type="PROSITE" id="PS51745">
    <property type="entry name" value="PB1"/>
    <property type="match status" value="1"/>
</dbReference>
<feature type="compositionally biased region" description="Polar residues" evidence="2">
    <location>
        <begin position="616"/>
        <end position="625"/>
    </location>
</feature>
<dbReference type="Gramene" id="Psat06G0600100-T1">
    <property type="protein sequence ID" value="KAI5401362.1"/>
    <property type="gene ID" value="KIW84_066001"/>
</dbReference>
<dbReference type="InterPro" id="IPR053198">
    <property type="entry name" value="Gynoecium_Dev_Regulator"/>
</dbReference>
<dbReference type="Pfam" id="PF00564">
    <property type="entry name" value="PB1"/>
    <property type="match status" value="1"/>
</dbReference>
<dbReference type="Proteomes" id="UP001058974">
    <property type="component" value="Chromosome 6"/>
</dbReference>
<evidence type="ECO:0000313" key="5">
    <source>
        <dbReference type="Proteomes" id="UP001058974"/>
    </source>
</evidence>
<comment type="caution">
    <text evidence="4">The sequence shown here is derived from an EMBL/GenBank/DDBJ whole genome shotgun (WGS) entry which is preliminary data.</text>
</comment>
<sequence>MEAQPQPPTPSTAPPLSSVAPPPPHLNYPDSVDSSPRSRNTDSWDEPFPPASTKLRLMCSYGGHIVPRPHDKSLCYVGGDTRIVVVERVTSLAELSTRLSKTFLNGRPFTLKYQLPNEDLDSLISVTTDEDLENMIDEYDRTASANSSIKPSRIRLFLFPTKPESAHSIPPQILDTSAKSDDWFLDALNGAGLLNRGFSESASVNNLLGLDDDVAGNNIEPGSREPPEGVSQPGSFGNGKNLKQDVHSVPDSPMMETSSSFGSTSSSPSLANLPPIRVHVEDGNSAGVRVQQQQLQQQDQKVLGIEEQFAQMGVGVVQKQDEGFAVMSSPPHPPVPTTLATAVIGVPIGSAVAVGEYQNRVFSDDERSDHGVAVGYRKPPNPQPQVVQQPPAQTQQQPQQPPQFQQKSSGGGGADLPSPDSVASDNSSLSNPMSRQKPVIYQEQVQIQSGATRVLSNPVDPKLNLSDPQGRIQLQQHVQDPGYLLQQQFELQQQQQQFELQQHQQHQQQFELQQQQQQPQQQQQQPQHQQQQQPQHQQQQQQPQQQQLQQQLQQQQQQQQQQFIHGGHYIHHNPAIPAYYPVYPSQQQPHHQVYYVPARQPQAYNLPVQQANIGDSATTMSSSRPQNPPNPTTLVQPNAAYNPIRNAPLPKTEMTAAAYRAATSGNPQFVQVPTAQHQQQYVTYSQIHHPSQSMAPNSAAPANYAYEFADPAHAQIYYSQPMAPTMPSQYQTMAAATLMQPEISAQHPSDGMKQQIRTSQQL</sequence>
<dbReference type="AlphaFoldDB" id="A0A9D5A842"/>
<feature type="region of interest" description="Disordered" evidence="2">
    <location>
        <begin position="1"/>
        <end position="49"/>
    </location>
</feature>
<protein>
    <recommendedName>
        <fullName evidence="3">PB1 domain-containing protein</fullName>
    </recommendedName>
</protein>
<feature type="compositionally biased region" description="Low complexity" evidence="2">
    <location>
        <begin position="258"/>
        <end position="269"/>
    </location>
</feature>
<evidence type="ECO:0000256" key="2">
    <source>
        <dbReference type="SAM" id="MobiDB-lite"/>
    </source>
</evidence>